<comment type="caution">
    <text evidence="2">The sequence shown here is derived from an EMBL/GenBank/DDBJ whole genome shotgun (WGS) entry which is preliminary data.</text>
</comment>
<dbReference type="Proteomes" id="UP000612055">
    <property type="component" value="Unassembled WGS sequence"/>
</dbReference>
<proteinExistence type="predicted"/>
<evidence type="ECO:0000313" key="2">
    <source>
        <dbReference type="EMBL" id="KAG2498452.1"/>
    </source>
</evidence>
<organism evidence="2 3">
    <name type="scientific">Edaphochlamys debaryana</name>
    <dbReference type="NCBI Taxonomy" id="47281"/>
    <lineage>
        <taxon>Eukaryota</taxon>
        <taxon>Viridiplantae</taxon>
        <taxon>Chlorophyta</taxon>
        <taxon>core chlorophytes</taxon>
        <taxon>Chlorophyceae</taxon>
        <taxon>CS clade</taxon>
        <taxon>Chlamydomonadales</taxon>
        <taxon>Chlamydomonadales incertae sedis</taxon>
        <taxon>Edaphochlamys</taxon>
    </lineage>
</organism>
<reference evidence="2" key="1">
    <citation type="journal article" date="2020" name="bioRxiv">
        <title>Comparative genomics of Chlamydomonas.</title>
        <authorList>
            <person name="Craig R.J."/>
            <person name="Hasan A.R."/>
            <person name="Ness R.W."/>
            <person name="Keightley P.D."/>
        </authorList>
    </citation>
    <scope>NUCLEOTIDE SEQUENCE</scope>
    <source>
        <strain evidence="2">CCAP 11/70</strain>
    </source>
</reference>
<name>A0A835Y8X1_9CHLO</name>
<dbReference type="EMBL" id="JAEHOE010000010">
    <property type="protein sequence ID" value="KAG2498452.1"/>
    <property type="molecule type" value="Genomic_DNA"/>
</dbReference>
<feature type="region of interest" description="Disordered" evidence="1">
    <location>
        <begin position="412"/>
        <end position="462"/>
    </location>
</feature>
<feature type="region of interest" description="Disordered" evidence="1">
    <location>
        <begin position="1"/>
        <end position="39"/>
    </location>
</feature>
<sequence length="865" mass="93220">MGNASLNRAVADQASQPPAAAGLVQGPEPTAAGQASEKKEREALWTGVLNVDQVKNQLKVTLTAIFPHEAMEQLADKMNPKRDNLHVTWRVPSADEEIPACIIRSRDFYAQDDIIPCETCVVMDIYNMFGGAAFDELLSVVRGTTSHILVAELPTLRREDLEKAPILSRLLACTPPPPQEGRAAQVWEPPYRLYLTPSVVPADRFDMEKGSKQLFLCLTGSRYQVQELSTWDKEWAGTPIVKHDPPDGNQAVGPKRVAWRMAGSDDDDLPQHQPVHDKGIAQREKLQEKEKDIKNALTQRPSAEEEAEDAAAEAAERQAAAGALEPAQVQWPAAEHPAAEHPVAAEAGVQASAASQLLTADQSASSEGHTNTEQQLPAVLQPQQPVQPAQAHVPTAPPALAEDFAHQASAGLAGLADDSSRPEGHLDASVEEDAETGTPTAEVASRPLDSMVLSTGAGASGQPMEAIVSQSLHPAPGTAQQGPNWRHALPAGMGAAACVSSSGRLWSWRDVQAPSLAAEHVESTAAATKAPVEWKWSQRSLPVLQMPCMEQPNSISRELRIRLPHLWGDLQVLRSAPLRGLRLLLVASEVEKHQMEAGLQQAQLVLGLKWAWRVPSAPAPEDLSEYQVLALGSSAMEALSDRGSNIFLKSVGVHPIHVFSAEPLVNSLRLLVEEAMQPDDQAGEASVPTLSRAAQLLAGGGVPLFPDRVVIVMDAQGFMDSSPQVLRQLLGCLEAGTQAWGEPWTLRMRKADIEQVQRAGGEHYEIVQGALDGAQGPLLVALTSREESTKLGDKLLRDAVRLLHETKPGRLVVQAYTSRQATEEVVKKGRLCKDVLSGAVEEVLAFLDLILMNGWQHAGPGLQPM</sequence>
<evidence type="ECO:0000313" key="3">
    <source>
        <dbReference type="Proteomes" id="UP000612055"/>
    </source>
</evidence>
<dbReference type="AlphaFoldDB" id="A0A835Y8X1"/>
<dbReference type="OrthoDB" id="552454at2759"/>
<protein>
    <submittedName>
        <fullName evidence="2">Uncharacterized protein</fullName>
    </submittedName>
</protein>
<evidence type="ECO:0000256" key="1">
    <source>
        <dbReference type="SAM" id="MobiDB-lite"/>
    </source>
</evidence>
<accession>A0A835Y8X1</accession>
<keyword evidence="3" id="KW-1185">Reference proteome</keyword>
<gene>
    <name evidence="2" type="ORF">HYH03_003707</name>
</gene>
<feature type="compositionally biased region" description="Basic and acidic residues" evidence="1">
    <location>
        <begin position="418"/>
        <end position="428"/>
    </location>
</feature>
<feature type="region of interest" description="Disordered" evidence="1">
    <location>
        <begin position="296"/>
        <end position="324"/>
    </location>
</feature>